<protein>
    <recommendedName>
        <fullName evidence="5">Protein kinase domain-containing protein</fullName>
    </recommendedName>
</protein>
<keyword evidence="2" id="KW-1133">Transmembrane helix</keyword>
<dbReference type="RefSeq" id="WP_011606250.1">
    <property type="nucleotide sequence ID" value="NC_008278.1"/>
</dbReference>
<organism evidence="3 4">
    <name type="scientific">Frankia alni (strain DSM 45986 / CECT 9034 / ACN14a)</name>
    <dbReference type="NCBI Taxonomy" id="326424"/>
    <lineage>
        <taxon>Bacteria</taxon>
        <taxon>Bacillati</taxon>
        <taxon>Actinomycetota</taxon>
        <taxon>Actinomycetes</taxon>
        <taxon>Frankiales</taxon>
        <taxon>Frankiaceae</taxon>
        <taxon>Frankia</taxon>
    </lineage>
</organism>
<feature type="compositionally biased region" description="Pro residues" evidence="1">
    <location>
        <begin position="260"/>
        <end position="275"/>
    </location>
</feature>
<evidence type="ECO:0000256" key="2">
    <source>
        <dbReference type="SAM" id="Phobius"/>
    </source>
</evidence>
<proteinExistence type="predicted"/>
<sequence length="376" mass="41176">MNGKNLAWAVQPQPIMYLIDCDGMVPQQPAPKAGVQAMGWTDPRVVERRIPAHDHYSDWYALALAMYRGLLLTPGKLDRAADGSWPPPQKIPNGFPARLADLVRRGLEPTAADRRPPPDAWVRALREIYLPNNRFDDAAIAALDAMSAPVKKTPPPTFTPLPATDWTTTVRPAPTAPATGRQPMNPPRQPPRPGPPPYQPPRTGPRYQGSPPPPYQNPRPGPPYPQPPPYRPPGTGPYYRQPAPPPYRASGTGPYYRQSAPPPYRTGPAMPPNPYQAPGYGPQYRQPGPPVGRVPTDPIAFAALRGGGRWYAFGVLAALFPIGGLTYTITGLVQLRHVDGAYPGAQRARMALIAFTVFYLLEMILLISLQALTRRT</sequence>
<evidence type="ECO:0000256" key="1">
    <source>
        <dbReference type="SAM" id="MobiDB-lite"/>
    </source>
</evidence>
<feature type="transmembrane region" description="Helical" evidence="2">
    <location>
        <begin position="310"/>
        <end position="330"/>
    </location>
</feature>
<evidence type="ECO:0000313" key="4">
    <source>
        <dbReference type="Proteomes" id="UP000000657"/>
    </source>
</evidence>
<evidence type="ECO:0008006" key="5">
    <source>
        <dbReference type="Google" id="ProtNLM"/>
    </source>
</evidence>
<dbReference type="OrthoDB" id="3636727at2"/>
<feature type="region of interest" description="Disordered" evidence="1">
    <location>
        <begin position="149"/>
        <end position="290"/>
    </location>
</feature>
<keyword evidence="2" id="KW-0812">Transmembrane</keyword>
<reference evidence="3 4" key="1">
    <citation type="journal article" date="2007" name="Genome Res.">
        <title>Genome characteristics of facultatively symbiotic Frankia sp. strains reflect host range and host plant biogeography.</title>
        <authorList>
            <person name="Normand P."/>
            <person name="Lapierre P."/>
            <person name="Tisa L.S."/>
            <person name="Gogarten J.P."/>
            <person name="Alloisio N."/>
            <person name="Bagnarol E."/>
            <person name="Bassi C.A."/>
            <person name="Berry A.M."/>
            <person name="Bickhart D.M."/>
            <person name="Choisne N."/>
            <person name="Couloux A."/>
            <person name="Cournoyer B."/>
            <person name="Cruveiller S."/>
            <person name="Daubin V."/>
            <person name="Demange N."/>
            <person name="Francino M.P."/>
            <person name="Goltsman E."/>
            <person name="Huang Y."/>
            <person name="Kopp O.R."/>
            <person name="Labarre L."/>
            <person name="Lapidus A."/>
            <person name="Lavire C."/>
            <person name="Marechal J."/>
            <person name="Martinez M."/>
            <person name="Mastronunzio J.E."/>
            <person name="Mullin B.C."/>
            <person name="Niemann J."/>
            <person name="Pujic P."/>
            <person name="Rawnsley T."/>
            <person name="Rouy Z."/>
            <person name="Schenowitz C."/>
            <person name="Sellstedt A."/>
            <person name="Tavares F."/>
            <person name="Tomkins J.P."/>
            <person name="Vallenet D."/>
            <person name="Valverde C."/>
            <person name="Wall L.G."/>
            <person name="Wang Y."/>
            <person name="Medigue C."/>
            <person name="Benson D.R."/>
        </authorList>
    </citation>
    <scope>NUCLEOTIDE SEQUENCE [LARGE SCALE GENOMIC DNA]</scope>
    <source>
        <strain evidence="4">DSM 45986 / CECT 9034 / ACN14a</strain>
    </source>
</reference>
<gene>
    <name evidence="3" type="ordered locus">FRAAL5145</name>
</gene>
<feature type="compositionally biased region" description="Pro residues" evidence="1">
    <location>
        <begin position="210"/>
        <end position="235"/>
    </location>
</feature>
<evidence type="ECO:0000313" key="3">
    <source>
        <dbReference type="EMBL" id="CAJ63785.1"/>
    </source>
</evidence>
<feature type="transmembrane region" description="Helical" evidence="2">
    <location>
        <begin position="350"/>
        <end position="372"/>
    </location>
</feature>
<dbReference type="PRINTS" id="PR01217">
    <property type="entry name" value="PRICHEXTENSN"/>
</dbReference>
<dbReference type="AlphaFoldDB" id="Q0RFF9"/>
<keyword evidence="4" id="KW-1185">Reference proteome</keyword>
<accession>Q0RFF9</accession>
<dbReference type="KEGG" id="fal:FRAAL5145"/>
<dbReference type="EMBL" id="CT573213">
    <property type="protein sequence ID" value="CAJ63785.1"/>
    <property type="molecule type" value="Genomic_DNA"/>
</dbReference>
<keyword evidence="2" id="KW-0472">Membrane</keyword>
<dbReference type="Proteomes" id="UP000000657">
    <property type="component" value="Chromosome"/>
</dbReference>
<dbReference type="STRING" id="326424.FRAAL5145"/>
<dbReference type="HOGENOM" id="CLU_735200_0_0_11"/>
<feature type="compositionally biased region" description="Low complexity" evidence="1">
    <location>
        <begin position="276"/>
        <end position="286"/>
    </location>
</feature>
<feature type="compositionally biased region" description="Pro residues" evidence="1">
    <location>
        <begin position="184"/>
        <end position="203"/>
    </location>
</feature>
<dbReference type="InterPro" id="IPR011009">
    <property type="entry name" value="Kinase-like_dom_sf"/>
</dbReference>
<dbReference type="SUPFAM" id="SSF56112">
    <property type="entry name" value="Protein kinase-like (PK-like)"/>
    <property type="match status" value="1"/>
</dbReference>
<feature type="compositionally biased region" description="Low complexity" evidence="1">
    <location>
        <begin position="160"/>
        <end position="183"/>
    </location>
</feature>
<name>Q0RFF9_FRAAA</name>